<dbReference type="InterPro" id="IPR000602">
    <property type="entry name" value="Glyco_hydro_38_N"/>
</dbReference>
<keyword evidence="7" id="KW-0326">Glycosidase</keyword>
<dbReference type="EMBL" id="JAOAOG010000037">
    <property type="protein sequence ID" value="KAJ6252865.1"/>
    <property type="molecule type" value="Genomic_DNA"/>
</dbReference>
<feature type="signal peptide" evidence="9">
    <location>
        <begin position="1"/>
        <end position="25"/>
    </location>
</feature>
<evidence type="ECO:0000256" key="9">
    <source>
        <dbReference type="SAM" id="SignalP"/>
    </source>
</evidence>
<keyword evidence="4" id="KW-0378">Hydrolase</keyword>
<evidence type="ECO:0000256" key="3">
    <source>
        <dbReference type="ARBA" id="ARBA00022723"/>
    </source>
</evidence>
<feature type="region of interest" description="Disordered" evidence="8">
    <location>
        <begin position="558"/>
        <end position="602"/>
    </location>
</feature>
<feature type="chain" id="PRO_5045475403" evidence="9">
    <location>
        <begin position="26"/>
        <end position="1001"/>
    </location>
</feature>
<dbReference type="InterPro" id="IPR011330">
    <property type="entry name" value="Glyco_hydro/deAcase_b/a-brl"/>
</dbReference>
<evidence type="ECO:0000256" key="5">
    <source>
        <dbReference type="ARBA" id="ARBA00022833"/>
    </source>
</evidence>
<gene>
    <name evidence="11" type="ORF">M0813_13727</name>
</gene>
<dbReference type="InterPro" id="IPR037094">
    <property type="entry name" value="Glyco_hydro_38_cen_sf"/>
</dbReference>
<proteinExistence type="inferred from homology"/>
<dbReference type="SUPFAM" id="SSF88713">
    <property type="entry name" value="Glycoside hydrolase/deacetylase"/>
    <property type="match status" value="1"/>
</dbReference>
<comment type="similarity">
    <text evidence="2">Belongs to the glycosyl hydrolase 38 family.</text>
</comment>
<evidence type="ECO:0000256" key="7">
    <source>
        <dbReference type="ARBA" id="ARBA00023295"/>
    </source>
</evidence>
<dbReference type="Gene3D" id="1.20.1270.50">
    <property type="entry name" value="Glycoside hydrolase family 38, central domain"/>
    <property type="match status" value="1"/>
</dbReference>
<dbReference type="PANTHER" id="PTHR11607:SF3">
    <property type="entry name" value="LYSOSOMAL ALPHA-MANNOSIDASE"/>
    <property type="match status" value="1"/>
</dbReference>
<feature type="domain" description="Glycoside hydrolase family 38 central" evidence="10">
    <location>
        <begin position="349"/>
        <end position="426"/>
    </location>
</feature>
<comment type="cofactor">
    <cofactor evidence="1">
        <name>Zn(2+)</name>
        <dbReference type="ChEBI" id="CHEBI:29105"/>
    </cofactor>
</comment>
<keyword evidence="3" id="KW-0479">Metal-binding</keyword>
<evidence type="ECO:0000259" key="10">
    <source>
        <dbReference type="SMART" id="SM00872"/>
    </source>
</evidence>
<dbReference type="SMART" id="SM00872">
    <property type="entry name" value="Alpha-mann_mid"/>
    <property type="match status" value="1"/>
</dbReference>
<dbReference type="Pfam" id="PF07748">
    <property type="entry name" value="Glyco_hydro_38C"/>
    <property type="match status" value="1"/>
</dbReference>
<feature type="compositionally biased region" description="Basic and acidic residues" evidence="8">
    <location>
        <begin position="589"/>
        <end position="602"/>
    </location>
</feature>
<sequence>MNKNLNCSKFLFLFLVSFFLIQISCEDHLDVYIVPHTHDDPAWDWTFDQYYNDKVKDILDYTIANLNTHPDHKFMYVEISFFAHWWEQQNSTTKETVIRLLDNKQFELVNGGWVMHDEANPTYGGMIDQMTFGHSWIANNIGPQYIPKVAFHIDPFGHSDTDARIFSEMCMEYFVLDRIPFSDKSAWMDTGKMEFDWYGSHSLQKDQNSIFAYVCPPFLYGTPSPFNFEGDPDFNQPITDLNVEEKSWQLVSIFRERAKGFLHPHLMFLFGGDFHFTRPWVEFENMDKLINYINSNPDKYNVSVQYGTPYEYFTIVKNWRKNNQKIEFPQRGPQDFFTYFFAYIPTKMGYWSGYYTSWPLLKGAIAKAQRNLRAFEMANMLFHEKPQTYNTDLNVLRDAVGITMHHDAITGTSKPYVNEFQYLGGLKTGILSAQPIFFDSIAEIIQGKNNRPVLTNDPSVIIQLLQQNNVAPLIVYNPTSWSINDPIVQIPLPNYKLSTNFKIISSDYIDVRSINWDPNNEILSFRGGIINIPALGFTTFFISIDETQKNIHQINNKNNHQQEQEQEQIEEQQEEIQQPQEQQQQQKETQQKKQKEVKERIKNKDNSKIKKLKSFPIENLYWRLEFDDFSNTLVSITNLKTKKTSNVKNTIYYYESGLSGAYIFANLFDSPFVLINPEITVNENDVYSEVIQKYQDNLYQTFRLYHTQNEFIGGMIEIELHCGPNLPGNKEYITRFETDIENKKILYTKNNGLETGKREYLDLDTQAIPANYHPFPSAAWINGTNTNTKNEEEILLIAERAHGAGSINEGQIEVMVARRTLQDDGFGLGMPLVDTTEFKTKLWLSIDTHYSNKNKRQAAATILPLFSDNLHMSSSYPVISKSSEWSTKFLTEKSELCITLPGYIHILTISKTFDQQSKGILRIQHLSEFDEGSPYTVNLNKLFSCSNTFNPSNFQEMSLSLSNTIDTCHSSNKNIKPNPKAVSEITIKPMEIRTFIFDYSN</sequence>
<evidence type="ECO:0000256" key="4">
    <source>
        <dbReference type="ARBA" id="ARBA00022801"/>
    </source>
</evidence>
<dbReference type="Pfam" id="PF09261">
    <property type="entry name" value="Alpha-mann_mid"/>
    <property type="match status" value="1"/>
</dbReference>
<dbReference type="Gene3D" id="2.70.98.30">
    <property type="entry name" value="Golgi alpha-mannosidase II, domain 4"/>
    <property type="match status" value="1"/>
</dbReference>
<evidence type="ECO:0000256" key="6">
    <source>
        <dbReference type="ARBA" id="ARBA00023157"/>
    </source>
</evidence>
<dbReference type="InterPro" id="IPR011682">
    <property type="entry name" value="Glyco_hydro_38_C"/>
</dbReference>
<dbReference type="SUPFAM" id="SSF88688">
    <property type="entry name" value="Families 57/38 glycoside transferase middle domain"/>
    <property type="match status" value="1"/>
</dbReference>
<keyword evidence="12" id="KW-1185">Reference proteome</keyword>
<dbReference type="Proteomes" id="UP001150062">
    <property type="component" value="Unassembled WGS sequence"/>
</dbReference>
<dbReference type="PANTHER" id="PTHR11607">
    <property type="entry name" value="ALPHA-MANNOSIDASE"/>
    <property type="match status" value="1"/>
</dbReference>
<feature type="compositionally biased region" description="Acidic residues" evidence="8">
    <location>
        <begin position="564"/>
        <end position="574"/>
    </location>
</feature>
<protein>
    <submittedName>
        <fullName evidence="11">Alpha-mannosidase</fullName>
    </submittedName>
</protein>
<organism evidence="11 12">
    <name type="scientific">Anaeramoeba flamelloides</name>
    <dbReference type="NCBI Taxonomy" id="1746091"/>
    <lineage>
        <taxon>Eukaryota</taxon>
        <taxon>Metamonada</taxon>
        <taxon>Anaeramoebidae</taxon>
        <taxon>Anaeramoeba</taxon>
    </lineage>
</organism>
<dbReference type="CDD" id="cd00451">
    <property type="entry name" value="GH38N_AMII_euk"/>
    <property type="match status" value="1"/>
</dbReference>
<evidence type="ECO:0000256" key="1">
    <source>
        <dbReference type="ARBA" id="ARBA00001947"/>
    </source>
</evidence>
<accession>A0ABQ8Z817</accession>
<evidence type="ECO:0000313" key="11">
    <source>
        <dbReference type="EMBL" id="KAJ6252865.1"/>
    </source>
</evidence>
<reference evidence="11" key="1">
    <citation type="submission" date="2022-08" db="EMBL/GenBank/DDBJ databases">
        <title>Novel sulfate-reducing endosymbionts in the free-living metamonad Anaeramoeba.</title>
        <authorList>
            <person name="Jerlstrom-Hultqvist J."/>
            <person name="Cepicka I."/>
            <person name="Gallot-Lavallee L."/>
            <person name="Salas-Leiva D."/>
            <person name="Curtis B.A."/>
            <person name="Zahonova K."/>
            <person name="Pipaliya S."/>
            <person name="Dacks J."/>
            <person name="Roger A.J."/>
        </authorList>
    </citation>
    <scope>NUCLEOTIDE SEQUENCE</scope>
    <source>
        <strain evidence="11">Schooner1</strain>
    </source>
</reference>
<keyword evidence="6" id="KW-1015">Disulfide bond</keyword>
<dbReference type="InterPro" id="IPR011013">
    <property type="entry name" value="Gal_mutarotase_sf_dom"/>
</dbReference>
<keyword evidence="5" id="KW-0862">Zinc</keyword>
<evidence type="ECO:0000256" key="2">
    <source>
        <dbReference type="ARBA" id="ARBA00009792"/>
    </source>
</evidence>
<dbReference type="InterPro" id="IPR028995">
    <property type="entry name" value="Glyco_hydro_57/38_cen_sf"/>
</dbReference>
<evidence type="ECO:0000256" key="8">
    <source>
        <dbReference type="SAM" id="MobiDB-lite"/>
    </source>
</evidence>
<dbReference type="SUPFAM" id="SSF74650">
    <property type="entry name" value="Galactose mutarotase-like"/>
    <property type="match status" value="1"/>
</dbReference>
<dbReference type="InterPro" id="IPR027291">
    <property type="entry name" value="Glyco_hydro_38_N_sf"/>
</dbReference>
<dbReference type="Pfam" id="PF01074">
    <property type="entry name" value="Glyco_hydro_38N"/>
    <property type="match status" value="1"/>
</dbReference>
<keyword evidence="9" id="KW-0732">Signal</keyword>
<name>A0ABQ8Z817_9EUKA</name>
<dbReference type="InterPro" id="IPR015341">
    <property type="entry name" value="Glyco_hydro_38_cen"/>
</dbReference>
<dbReference type="InterPro" id="IPR050843">
    <property type="entry name" value="Glycosyl_Hydrlase_38"/>
</dbReference>
<comment type="caution">
    <text evidence="11">The sequence shown here is derived from an EMBL/GenBank/DDBJ whole genome shotgun (WGS) entry which is preliminary data.</text>
</comment>
<dbReference type="Gene3D" id="2.60.40.1360">
    <property type="match status" value="1"/>
</dbReference>
<feature type="compositionally biased region" description="Low complexity" evidence="8">
    <location>
        <begin position="575"/>
        <end position="588"/>
    </location>
</feature>
<dbReference type="Gene3D" id="3.20.110.10">
    <property type="entry name" value="Glycoside hydrolase 38, N terminal domain"/>
    <property type="match status" value="1"/>
</dbReference>
<evidence type="ECO:0000313" key="12">
    <source>
        <dbReference type="Proteomes" id="UP001150062"/>
    </source>
</evidence>